<comment type="caution">
    <text evidence="5">The sequence shown here is derived from an EMBL/GenBank/DDBJ whole genome shotgun (WGS) entry which is preliminary data.</text>
</comment>
<feature type="domain" description="ATP-cone" evidence="4">
    <location>
        <begin position="28"/>
        <end position="120"/>
    </location>
</feature>
<evidence type="ECO:0000256" key="3">
    <source>
        <dbReference type="PROSITE-ProRule" id="PRU00492"/>
    </source>
</evidence>
<dbReference type="GO" id="GO:0009265">
    <property type="term" value="P:2'-deoxyribonucleotide biosynthetic process"/>
    <property type="evidence" value="ECO:0007669"/>
    <property type="project" value="TreeGrafter"/>
</dbReference>
<dbReference type="Pfam" id="PF03477">
    <property type="entry name" value="ATP-cone"/>
    <property type="match status" value="1"/>
</dbReference>
<dbReference type="EC" id="1.17.4.2" evidence="5"/>
<dbReference type="SUPFAM" id="SSF51998">
    <property type="entry name" value="PFL-like glycyl radical enzymes"/>
    <property type="match status" value="1"/>
</dbReference>
<dbReference type="InterPro" id="IPR005144">
    <property type="entry name" value="ATP-cone_dom"/>
</dbReference>
<proteinExistence type="predicted"/>
<evidence type="ECO:0000256" key="2">
    <source>
        <dbReference type="ARBA" id="ARBA00022840"/>
    </source>
</evidence>
<keyword evidence="6" id="KW-1185">Reference proteome</keyword>
<dbReference type="AlphaFoldDB" id="B5CN22"/>
<dbReference type="PANTHER" id="PTHR21075:SF0">
    <property type="entry name" value="ANAEROBIC RIBONUCLEOSIDE-TRIPHOSPHATE REDUCTASE"/>
    <property type="match status" value="1"/>
</dbReference>
<reference evidence="5 6" key="1">
    <citation type="submission" date="2008-08" db="EMBL/GenBank/DDBJ databases">
        <title>Draft genome sequence of Ruminococcus lactaris ATCC 29176.</title>
        <authorList>
            <person name="Sudarsanam P."/>
            <person name="Ley R."/>
            <person name="Guruge J."/>
            <person name="Turnbaugh P.J."/>
            <person name="Mahowald M."/>
            <person name="Liep D."/>
            <person name="Gordon J."/>
        </authorList>
    </citation>
    <scope>NUCLEOTIDE SEQUENCE [LARGE SCALE GENOMIC DNA]</scope>
    <source>
        <strain evidence="5 6">ATCC 29176</strain>
    </source>
</reference>
<dbReference type="GO" id="GO:0031250">
    <property type="term" value="C:anaerobic ribonucleoside-triphosphate reductase complex"/>
    <property type="evidence" value="ECO:0007669"/>
    <property type="project" value="TreeGrafter"/>
</dbReference>
<reference evidence="5 6" key="2">
    <citation type="submission" date="2008-08" db="EMBL/GenBank/DDBJ databases">
        <authorList>
            <person name="Fulton L."/>
            <person name="Clifton S."/>
            <person name="Fulton B."/>
            <person name="Xu J."/>
            <person name="Minx P."/>
            <person name="Pepin K.H."/>
            <person name="Johnson M."/>
            <person name="Bhonagiri V."/>
            <person name="Nash W.E."/>
            <person name="Mardis E.R."/>
            <person name="Wilson R.K."/>
        </authorList>
    </citation>
    <scope>NUCLEOTIDE SEQUENCE [LARGE SCALE GENOMIC DNA]</scope>
    <source>
        <strain evidence="5 6">ATCC 29176</strain>
    </source>
</reference>
<organism evidence="5 6">
    <name type="scientific">[Ruminococcus] lactaris ATCC 29176</name>
    <dbReference type="NCBI Taxonomy" id="471875"/>
    <lineage>
        <taxon>Bacteria</taxon>
        <taxon>Bacillati</taxon>
        <taxon>Bacillota</taxon>
        <taxon>Clostridia</taxon>
        <taxon>Lachnospirales</taxon>
        <taxon>Lachnospiraceae</taxon>
        <taxon>Mediterraneibacter</taxon>
    </lineage>
</organism>
<gene>
    <name evidence="5" type="primary">nrdD</name>
    <name evidence="5" type="ORF">RUMLAC_00868</name>
</gene>
<name>B5CN22_9FIRM</name>
<evidence type="ECO:0000313" key="6">
    <source>
        <dbReference type="Proteomes" id="UP000003254"/>
    </source>
</evidence>
<dbReference type="eggNOG" id="COG1328">
    <property type="taxonomic scope" value="Bacteria"/>
</dbReference>
<dbReference type="EMBL" id="ABOU02000027">
    <property type="protein sequence ID" value="EDY33368.1"/>
    <property type="molecule type" value="Genomic_DNA"/>
</dbReference>
<dbReference type="InterPro" id="IPR012833">
    <property type="entry name" value="NrdD"/>
</dbReference>
<dbReference type="GO" id="GO:0005524">
    <property type="term" value="F:ATP binding"/>
    <property type="evidence" value="ECO:0007669"/>
    <property type="project" value="UniProtKB-UniRule"/>
</dbReference>
<dbReference type="HOGENOM" id="CLU_002707_2_0_9"/>
<dbReference type="NCBIfam" id="TIGR02487">
    <property type="entry name" value="NrdD"/>
    <property type="match status" value="1"/>
</dbReference>
<dbReference type="NCBIfam" id="NF006732">
    <property type="entry name" value="PRK09263.1"/>
    <property type="match status" value="1"/>
</dbReference>
<evidence type="ECO:0000313" key="5">
    <source>
        <dbReference type="EMBL" id="EDY33368.1"/>
    </source>
</evidence>
<dbReference type="GO" id="GO:0008998">
    <property type="term" value="F:ribonucleoside-triphosphate reductase (thioredoxin) activity"/>
    <property type="evidence" value="ECO:0007669"/>
    <property type="project" value="UniProtKB-EC"/>
</dbReference>
<dbReference type="Proteomes" id="UP000003254">
    <property type="component" value="Unassembled WGS sequence"/>
</dbReference>
<keyword evidence="1 3" id="KW-0547">Nucleotide-binding</keyword>
<sequence>MFFPLHYTIFCIRIDFRQYLESEETGGMKIIKRNGSEEVFDINKIIKAVKKADINSEERSLSDGQIEDIAEYVEFKCNKLNRAVSVEEIQDMVENQIMATGAFELAKSYVRYRYKRSLVRKANTTDNRILSLIEYNNEDVKQENSNKNPAVNSVQRDYMAGEVSRDLTTRMLLPEDIVEADRQGIIHFHDSDYYAQHMHNCDLVNLEDMLQNGTVISGTMIEKPHSFSTACNIATQIIAQVASNQYGGQSISLAHLAPFVQVSRNKIRTEVLEEMKLVGTEYPDDILNEIVERRLKKEITKGVQTIEYQVITLMTTNGQAPFLTVFMYLNEAKSESEKRDLAMIIEETLRQRYQGVKNEAGVWVTPAFPKLIYVLEDDNIEEGSEYFYLTELAAKCTAKRLVPDYISEKKMKELKEGNCFPVMGCRSCLSPWKDENGNYQFYGRFNQGVVTINLVDVALSSGGDMNKFWKIFDERLELCYRALMCRHNRLKGTLSDAAPILWQFGALARLKKGEPIDKLLYGGYSTISLGYAGLYECVKYMTGKSHTDPEATPFALDVMKHMNEACNKWKEETNIAFSIYGSPIESTTYKFAKCLQKRFGVIPGITDKSYITNSYHVFVGEEIDAFAKLKFESQFQALSTGGAISYVEVPDMKDNIPAVLQVIRFIYENIMYAELNTKSDYCQECGFDGEIQVVTDEEGKLVWECPHCGNRNQDTLNVARRTCGYIGTQFWNQGRTQEIKERVLHL</sequence>
<dbReference type="GO" id="GO:0006260">
    <property type="term" value="P:DNA replication"/>
    <property type="evidence" value="ECO:0007669"/>
    <property type="project" value="InterPro"/>
</dbReference>
<evidence type="ECO:0000259" key="4">
    <source>
        <dbReference type="PROSITE" id="PS51161"/>
    </source>
</evidence>
<evidence type="ECO:0000256" key="1">
    <source>
        <dbReference type="ARBA" id="ARBA00022741"/>
    </source>
</evidence>
<accession>B5CN22</accession>
<dbReference type="GO" id="GO:0004748">
    <property type="term" value="F:ribonucleoside-diphosphate reductase activity, thioredoxin disulfide as acceptor"/>
    <property type="evidence" value="ECO:0007669"/>
    <property type="project" value="TreeGrafter"/>
</dbReference>
<protein>
    <submittedName>
        <fullName evidence="5">Anaerobic ribonucleoside-triphosphate reductase</fullName>
        <ecNumber evidence="5">1.17.4.2</ecNumber>
    </submittedName>
</protein>
<dbReference type="Pfam" id="PF13597">
    <property type="entry name" value="NRDD"/>
    <property type="match status" value="1"/>
</dbReference>
<dbReference type="PANTHER" id="PTHR21075">
    <property type="entry name" value="ANAEROBIC RIBONUCLEOSIDE-TRIPHOSPHATE REDUCTASE"/>
    <property type="match status" value="1"/>
</dbReference>
<dbReference type="PROSITE" id="PS51161">
    <property type="entry name" value="ATP_CONE"/>
    <property type="match status" value="1"/>
</dbReference>
<keyword evidence="5" id="KW-0560">Oxidoreductase</keyword>
<dbReference type="Gene3D" id="3.20.70.20">
    <property type="match status" value="1"/>
</dbReference>
<keyword evidence="2 3" id="KW-0067">ATP-binding</keyword>